<name>A0A0F6RFG0_CITAM</name>
<dbReference type="GO" id="GO:0006355">
    <property type="term" value="P:regulation of DNA-templated transcription"/>
    <property type="evidence" value="ECO:0007669"/>
    <property type="project" value="InterPro"/>
</dbReference>
<dbReference type="Gene3D" id="1.10.10.10">
    <property type="entry name" value="Winged helix-like DNA-binding domain superfamily/Winged helix DNA-binding domain"/>
    <property type="match status" value="1"/>
</dbReference>
<dbReference type="GO" id="GO:0003677">
    <property type="term" value="F:DNA binding"/>
    <property type="evidence" value="ECO:0007669"/>
    <property type="project" value="UniProtKB-KW"/>
</dbReference>
<dbReference type="PATRIC" id="fig|1261127.3.peg.2676"/>
<dbReference type="AlphaFoldDB" id="A0A0F6RFG0"/>
<proteinExistence type="predicted"/>
<gene>
    <name evidence="3" type="ORF">F384_12780</name>
</gene>
<evidence type="ECO:0000313" key="4">
    <source>
        <dbReference type="Proteomes" id="UP000034085"/>
    </source>
</evidence>
<feature type="domain" description="HTH luxR-type" evidence="2">
    <location>
        <begin position="59"/>
        <end position="116"/>
    </location>
</feature>
<dbReference type="InterPro" id="IPR016032">
    <property type="entry name" value="Sig_transdc_resp-reg_C-effctor"/>
</dbReference>
<sequence>MKQPVIIFSEKKVYKLIEIVCGRGCFLIESNSSLRVFSEKLSFFITYRNFVKGAFPVPKRAITEIEFRIMIMISMGWSLTRIALSMNRSVKTISTHKTNISQKLGLNSQQLKAFLAREDFLNYLF</sequence>
<dbReference type="InterPro" id="IPR000792">
    <property type="entry name" value="Tscrpt_reg_LuxR_C"/>
</dbReference>
<organism evidence="3 4">
    <name type="scientific">Citrobacter amalonaticus Y19</name>
    <dbReference type="NCBI Taxonomy" id="1261127"/>
    <lineage>
        <taxon>Bacteria</taxon>
        <taxon>Pseudomonadati</taxon>
        <taxon>Pseudomonadota</taxon>
        <taxon>Gammaproteobacteria</taxon>
        <taxon>Enterobacterales</taxon>
        <taxon>Enterobacteriaceae</taxon>
        <taxon>Citrobacter</taxon>
    </lineage>
</organism>
<dbReference type="EMBL" id="CP011132">
    <property type="protein sequence ID" value="AKE59375.1"/>
    <property type="molecule type" value="Genomic_DNA"/>
</dbReference>
<dbReference type="KEGG" id="cama:F384_12780"/>
<evidence type="ECO:0000313" key="3">
    <source>
        <dbReference type="EMBL" id="AKE59375.1"/>
    </source>
</evidence>
<dbReference type="Proteomes" id="UP000034085">
    <property type="component" value="Chromosome"/>
</dbReference>
<protein>
    <recommendedName>
        <fullName evidence="2">HTH luxR-type domain-containing protein</fullName>
    </recommendedName>
</protein>
<evidence type="ECO:0000259" key="2">
    <source>
        <dbReference type="SMART" id="SM00421"/>
    </source>
</evidence>
<keyword evidence="1" id="KW-0238">DNA-binding</keyword>
<dbReference type="SUPFAM" id="SSF46894">
    <property type="entry name" value="C-terminal effector domain of the bipartite response regulators"/>
    <property type="match status" value="1"/>
</dbReference>
<reference evidence="3 4" key="1">
    <citation type="journal article" date="2013" name="Appl. Microbiol. Biotechnol.">
        <title>Glycerol assimilation and production of 1,3-propanediol by Citrobacter amalonaticus Y19.</title>
        <authorList>
            <person name="Ainala S.K."/>
            <person name="Ashok S."/>
            <person name="Ko Y."/>
            <person name="Park S."/>
        </authorList>
    </citation>
    <scope>NUCLEOTIDE SEQUENCE [LARGE SCALE GENOMIC DNA]</scope>
    <source>
        <strain evidence="3 4">Y19</strain>
    </source>
</reference>
<accession>A0A0F6RFG0</accession>
<dbReference type="PRINTS" id="PR00038">
    <property type="entry name" value="HTHLUXR"/>
</dbReference>
<dbReference type="Pfam" id="PF00196">
    <property type="entry name" value="GerE"/>
    <property type="match status" value="1"/>
</dbReference>
<dbReference type="InterPro" id="IPR036388">
    <property type="entry name" value="WH-like_DNA-bd_sf"/>
</dbReference>
<dbReference type="SMART" id="SM00421">
    <property type="entry name" value="HTH_LUXR"/>
    <property type="match status" value="1"/>
</dbReference>
<evidence type="ECO:0000256" key="1">
    <source>
        <dbReference type="ARBA" id="ARBA00023125"/>
    </source>
</evidence>
<dbReference type="HOGENOM" id="CLU_1988699_0_0_6"/>